<dbReference type="PANTHER" id="PTHR28159:SF1">
    <property type="entry name" value="TRAFFICKING PROTEIN PARTICLE COMPLEX II-SPECIFIC SUBUNIT 65"/>
    <property type="match status" value="1"/>
</dbReference>
<proteinExistence type="predicted"/>
<evidence type="ECO:0000313" key="3">
    <source>
        <dbReference type="EMBL" id="TKA25001.1"/>
    </source>
</evidence>
<dbReference type="InterPro" id="IPR024662">
    <property type="entry name" value="Trs65"/>
</dbReference>
<evidence type="ECO:0000313" key="4">
    <source>
        <dbReference type="Proteomes" id="UP000308549"/>
    </source>
</evidence>
<dbReference type="AlphaFoldDB" id="A0A4U0TS24"/>
<comment type="caution">
    <text evidence="3">The sequence shown here is derived from an EMBL/GenBank/DDBJ whole genome shotgun (WGS) entry which is preliminary data.</text>
</comment>
<dbReference type="Pfam" id="PF12735">
    <property type="entry name" value="IgD3_Trs65"/>
    <property type="match status" value="1"/>
</dbReference>
<sequence>MDNDETVHQRFASVTTAAYLDVLLPKSPDFDALHVLNHGSPEEIAGASQRRNLFFDEKACPQIVLKTPASEEVVRQLLPNVEVVVAAHATDAVPHGTGNVAAASGKHDLTSVTIPGLASSEPVTVGEQTYLVWKQSLHIPWPRTRLQRPAVYFTATLNLCAKASTDVAGKPEREHLPPYEPVPANVLEPLNSDPTFRGKEIYLADDRLIKVSPKPSKKDEVTKPVRGASKRAFPVLPALFTRIRYSSLADGVIASLTIEASHVVDGLFSVRNVDVMAMESGFGGKATVGARIESLADTDWPMQMHAGDETVLLYKLAAPSRKGSSTSPSLLSVAIQATVKLTQGSEVDIDMSWQSQTSDQPSDLEPNYRWSRPLSQQALFSTSGLRSPTPPAEAEALPTTVPQTDGGLTFFFSALPTATQERDLQLKIKCFNASSRSRRFALLPLRSPIQQEARLSSESTPREDQGNGLSSTPNSHCLRAPDVSCDTPDVRIGPLPAGETFETEMNFRVLSTGVLDLGLVRIVDLDTRRVVDVEELPDVIGLASSAHDPPYEPKGTVPSRNDEITKEMDAATDRWRKETGEWLAQRDGSRNASQ</sequence>
<feature type="domain" description="Trafficking protein particle complex II-specific subunit 65 IgD3" evidence="2">
    <location>
        <begin position="400"/>
        <end position="540"/>
    </location>
</feature>
<dbReference type="GO" id="GO:0005802">
    <property type="term" value="C:trans-Golgi network"/>
    <property type="evidence" value="ECO:0007669"/>
    <property type="project" value="TreeGrafter"/>
</dbReference>
<dbReference type="PANTHER" id="PTHR28159">
    <property type="entry name" value="TRAFFICKING PROTEIN PARTICLE COMPLEX II-SPECIFIC SUBUNIT 65"/>
    <property type="match status" value="1"/>
</dbReference>
<dbReference type="InterPro" id="IPR055420">
    <property type="entry name" value="IgD3_Trs65"/>
</dbReference>
<dbReference type="Proteomes" id="UP000308549">
    <property type="component" value="Unassembled WGS sequence"/>
</dbReference>
<dbReference type="GO" id="GO:1990071">
    <property type="term" value="C:TRAPPII protein complex"/>
    <property type="evidence" value="ECO:0007669"/>
    <property type="project" value="InterPro"/>
</dbReference>
<feature type="region of interest" description="Disordered" evidence="1">
    <location>
        <begin position="451"/>
        <end position="483"/>
    </location>
</feature>
<dbReference type="OrthoDB" id="5345392at2759"/>
<evidence type="ECO:0000256" key="1">
    <source>
        <dbReference type="SAM" id="MobiDB-lite"/>
    </source>
</evidence>
<accession>A0A4U0TS24</accession>
<organism evidence="3 4">
    <name type="scientific">Salinomyces thailandicus</name>
    <dbReference type="NCBI Taxonomy" id="706561"/>
    <lineage>
        <taxon>Eukaryota</taxon>
        <taxon>Fungi</taxon>
        <taxon>Dikarya</taxon>
        <taxon>Ascomycota</taxon>
        <taxon>Pezizomycotina</taxon>
        <taxon>Dothideomycetes</taxon>
        <taxon>Dothideomycetidae</taxon>
        <taxon>Mycosphaerellales</taxon>
        <taxon>Teratosphaeriaceae</taxon>
        <taxon>Salinomyces</taxon>
    </lineage>
</organism>
<dbReference type="EMBL" id="NAJL01000039">
    <property type="protein sequence ID" value="TKA25001.1"/>
    <property type="molecule type" value="Genomic_DNA"/>
</dbReference>
<protein>
    <recommendedName>
        <fullName evidence="2">Trafficking protein particle complex II-specific subunit 65 IgD3 domain-containing protein</fullName>
    </recommendedName>
</protein>
<name>A0A4U0TS24_9PEZI</name>
<dbReference type="GO" id="GO:0006891">
    <property type="term" value="P:intra-Golgi vesicle-mediated transport"/>
    <property type="evidence" value="ECO:0007669"/>
    <property type="project" value="InterPro"/>
</dbReference>
<reference evidence="3 4" key="1">
    <citation type="submission" date="2017-03" db="EMBL/GenBank/DDBJ databases">
        <title>Genomes of endolithic fungi from Antarctica.</title>
        <authorList>
            <person name="Coleine C."/>
            <person name="Masonjones S."/>
            <person name="Stajich J.E."/>
        </authorList>
    </citation>
    <scope>NUCLEOTIDE SEQUENCE [LARGE SCALE GENOMIC DNA]</scope>
    <source>
        <strain evidence="3 4">CCFEE 6315</strain>
    </source>
</reference>
<gene>
    <name evidence="3" type="ORF">B0A50_06099</name>
</gene>
<keyword evidence="4" id="KW-1185">Reference proteome</keyword>
<evidence type="ECO:0000259" key="2">
    <source>
        <dbReference type="Pfam" id="PF12735"/>
    </source>
</evidence>